<evidence type="ECO:0000313" key="3">
    <source>
        <dbReference type="Proteomes" id="UP000500826"/>
    </source>
</evidence>
<name>A0ABX6P3Y7_9BURK</name>
<protein>
    <recommendedName>
        <fullName evidence="4">DUF1090 family protein</fullName>
    </recommendedName>
</protein>
<keyword evidence="3" id="KW-1185">Reference proteome</keyword>
<evidence type="ECO:0000256" key="1">
    <source>
        <dbReference type="SAM" id="MobiDB-lite"/>
    </source>
</evidence>
<sequence length="118" mass="13242">MARAQLEARREPTPDREQAAKEAEAEAEFAPAKAACRQPADKARKACIRQAQGKREAALRQAKVEKVLAQRAQQRESAEPRKEMTDKEKFAAAKARCDMSGAERDRCLTEAKRRFGKT</sequence>
<accession>A0ABX6P3Y7</accession>
<feature type="region of interest" description="Disordered" evidence="1">
    <location>
        <begin position="70"/>
        <end position="89"/>
    </location>
</feature>
<evidence type="ECO:0000313" key="2">
    <source>
        <dbReference type="EMBL" id="QJW84140.1"/>
    </source>
</evidence>
<proteinExistence type="predicted"/>
<gene>
    <name evidence="2" type="ORF">HK414_10360</name>
</gene>
<feature type="compositionally biased region" description="Basic and acidic residues" evidence="1">
    <location>
        <begin position="1"/>
        <end position="24"/>
    </location>
</feature>
<evidence type="ECO:0008006" key="4">
    <source>
        <dbReference type="Google" id="ProtNLM"/>
    </source>
</evidence>
<feature type="region of interest" description="Disordered" evidence="1">
    <location>
        <begin position="1"/>
        <end position="41"/>
    </location>
</feature>
<dbReference type="Proteomes" id="UP000500826">
    <property type="component" value="Chromosome"/>
</dbReference>
<dbReference type="EMBL" id="CP053418">
    <property type="protein sequence ID" value="QJW84140.1"/>
    <property type="molecule type" value="Genomic_DNA"/>
</dbReference>
<organism evidence="2 3">
    <name type="scientific">Ramlibacter terrae</name>
    <dbReference type="NCBI Taxonomy" id="2732511"/>
    <lineage>
        <taxon>Bacteria</taxon>
        <taxon>Pseudomonadati</taxon>
        <taxon>Pseudomonadota</taxon>
        <taxon>Betaproteobacteria</taxon>
        <taxon>Burkholderiales</taxon>
        <taxon>Comamonadaceae</taxon>
        <taxon>Ramlibacter</taxon>
    </lineage>
</organism>
<reference evidence="2 3" key="1">
    <citation type="submission" date="2020-05" db="EMBL/GenBank/DDBJ databases">
        <title>Ramlibacter rhizophilus sp. nov., isolated from rhizosphere soil of national flower Mugunghwa from South Korea.</title>
        <authorList>
            <person name="Zheng-Fei Y."/>
            <person name="Huan T."/>
        </authorList>
    </citation>
    <scope>NUCLEOTIDE SEQUENCE [LARGE SCALE GENOMIC DNA]</scope>
    <source>
        <strain evidence="2 3">H242</strain>
    </source>
</reference>